<sequence length="262" mass="30840">MDSLNKILLIALGLSLISLITIRIFNTFSLNKIIIHEINTADSNISSSKIDSIISKFMVYLRAEEINVLYGETESYYRINQMLNKRKKQIVIPKWIMPSVGYELDYILASIWFNVKLYQKDKDIKRIQLIVKWIPLFLYIIYYSTLITAIVFSFLNKASIIKENPSKFLIFLFEKPIFEFISITAFLFIVTLMFFSNSLKNGLEEKYEMEIIQFVKNECDSYNKDISIARIYSKEFNKLDFKVFRFNSKTSNLKFVGPFTLL</sequence>
<dbReference type="KEGG" id="scj:SCANT_v1c02550"/>
<dbReference type="RefSeq" id="WP_053945936.1">
    <property type="nucleotide sequence ID" value="NZ_CP012622.1"/>
</dbReference>
<keyword evidence="1" id="KW-0472">Membrane</keyword>
<organism evidence="2 3">
    <name type="scientific">Spiroplasma cantharicola</name>
    <dbReference type="NCBI Taxonomy" id="362837"/>
    <lineage>
        <taxon>Bacteria</taxon>
        <taxon>Bacillati</taxon>
        <taxon>Mycoplasmatota</taxon>
        <taxon>Mollicutes</taxon>
        <taxon>Entomoplasmatales</taxon>
        <taxon>Spiroplasmataceae</taxon>
        <taxon>Spiroplasma</taxon>
    </lineage>
</organism>
<evidence type="ECO:0008006" key="4">
    <source>
        <dbReference type="Google" id="ProtNLM"/>
    </source>
</evidence>
<evidence type="ECO:0000313" key="2">
    <source>
        <dbReference type="EMBL" id="ALD66165.1"/>
    </source>
</evidence>
<dbReference type="AlphaFoldDB" id="A0A0M4KC16"/>
<reference evidence="2 3" key="1">
    <citation type="journal article" date="2015" name="Genome Announc.">
        <title>Complete Genome Sequence of Spiroplasma cantharicola CC-1T (DSM 21588), a Bacterium Isolated from Soldier Beetle (Cantharis carolinus).</title>
        <authorList>
            <person name="Lo W.S."/>
            <person name="Liu P.Y."/>
            <person name="Kuo C.H."/>
        </authorList>
    </citation>
    <scope>NUCLEOTIDE SEQUENCE [LARGE SCALE GENOMIC DNA]</scope>
    <source>
        <strain evidence="2 3">CC-1</strain>
    </source>
</reference>
<proteinExistence type="predicted"/>
<dbReference type="PATRIC" id="fig|362837.3.peg.256"/>
<name>A0A0M4KC16_9MOLU</name>
<keyword evidence="1" id="KW-1133">Transmembrane helix</keyword>
<protein>
    <recommendedName>
        <fullName evidence="4">Transmembrane protein</fullName>
    </recommendedName>
</protein>
<evidence type="ECO:0000313" key="3">
    <source>
        <dbReference type="Proteomes" id="UP000063919"/>
    </source>
</evidence>
<dbReference type="OrthoDB" id="391715at2"/>
<evidence type="ECO:0000256" key="1">
    <source>
        <dbReference type="SAM" id="Phobius"/>
    </source>
</evidence>
<feature type="transmembrane region" description="Helical" evidence="1">
    <location>
        <begin position="95"/>
        <end position="113"/>
    </location>
</feature>
<feature type="transmembrane region" description="Helical" evidence="1">
    <location>
        <begin position="133"/>
        <end position="155"/>
    </location>
</feature>
<dbReference type="EMBL" id="CP012622">
    <property type="protein sequence ID" value="ALD66165.1"/>
    <property type="molecule type" value="Genomic_DNA"/>
</dbReference>
<dbReference type="Proteomes" id="UP000063919">
    <property type="component" value="Chromosome"/>
</dbReference>
<gene>
    <name evidence="2" type="ORF">SCANT_v1c02550</name>
</gene>
<accession>A0A0M4KC16</accession>
<feature type="transmembrane region" description="Helical" evidence="1">
    <location>
        <begin position="6"/>
        <end position="25"/>
    </location>
</feature>
<keyword evidence="1" id="KW-0812">Transmembrane</keyword>
<dbReference type="STRING" id="362837.SCANT_v1c02550"/>
<feature type="transmembrane region" description="Helical" evidence="1">
    <location>
        <begin position="176"/>
        <end position="195"/>
    </location>
</feature>
<keyword evidence="3" id="KW-1185">Reference proteome</keyword>